<proteinExistence type="predicted"/>
<reference evidence="1" key="1">
    <citation type="submission" date="2021-06" db="EMBL/GenBank/DDBJ databases">
        <title>Parelaphostrongylus tenuis whole genome reference sequence.</title>
        <authorList>
            <person name="Garwood T.J."/>
            <person name="Larsen P.A."/>
            <person name="Fountain-Jones N.M."/>
            <person name="Garbe J.R."/>
            <person name="Macchietto M.G."/>
            <person name="Kania S.A."/>
            <person name="Gerhold R.W."/>
            <person name="Richards J.E."/>
            <person name="Wolf T.M."/>
        </authorList>
    </citation>
    <scope>NUCLEOTIDE SEQUENCE</scope>
    <source>
        <strain evidence="1">MNPRO001-30</strain>
        <tissue evidence="1">Meninges</tissue>
    </source>
</reference>
<protein>
    <submittedName>
        <fullName evidence="1">Uncharacterized protein</fullName>
    </submittedName>
</protein>
<evidence type="ECO:0000313" key="2">
    <source>
        <dbReference type="Proteomes" id="UP001196413"/>
    </source>
</evidence>
<keyword evidence="2" id="KW-1185">Reference proteome</keyword>
<accession>A0AAD5QUP3</accession>
<comment type="caution">
    <text evidence="1">The sequence shown here is derived from an EMBL/GenBank/DDBJ whole genome shotgun (WGS) entry which is preliminary data.</text>
</comment>
<organism evidence="1 2">
    <name type="scientific">Parelaphostrongylus tenuis</name>
    <name type="common">Meningeal worm</name>
    <dbReference type="NCBI Taxonomy" id="148309"/>
    <lineage>
        <taxon>Eukaryota</taxon>
        <taxon>Metazoa</taxon>
        <taxon>Ecdysozoa</taxon>
        <taxon>Nematoda</taxon>
        <taxon>Chromadorea</taxon>
        <taxon>Rhabditida</taxon>
        <taxon>Rhabditina</taxon>
        <taxon>Rhabditomorpha</taxon>
        <taxon>Strongyloidea</taxon>
        <taxon>Metastrongylidae</taxon>
        <taxon>Parelaphostrongylus</taxon>
    </lineage>
</organism>
<sequence>MTGSGNQMDGVDVVHVRMGRNYTAYTHTHLPRRIPYPIPYILCFFERCSSRAIAD</sequence>
<dbReference type="Proteomes" id="UP001196413">
    <property type="component" value="Unassembled WGS sequence"/>
</dbReference>
<name>A0AAD5QUP3_PARTN</name>
<dbReference type="AlphaFoldDB" id="A0AAD5QUP3"/>
<gene>
    <name evidence="1" type="ORF">KIN20_022309</name>
</gene>
<dbReference type="EMBL" id="JAHQIW010004518">
    <property type="protein sequence ID" value="KAJ1362665.1"/>
    <property type="molecule type" value="Genomic_DNA"/>
</dbReference>
<evidence type="ECO:0000313" key="1">
    <source>
        <dbReference type="EMBL" id="KAJ1362665.1"/>
    </source>
</evidence>